<organism evidence="1">
    <name type="scientific">Solanum lycopersicum</name>
    <name type="common">Tomato</name>
    <name type="synonym">Lycopersicon esculentum</name>
    <dbReference type="NCBI Taxonomy" id="4081"/>
    <lineage>
        <taxon>Eukaryota</taxon>
        <taxon>Viridiplantae</taxon>
        <taxon>Streptophyta</taxon>
        <taxon>Embryophyta</taxon>
        <taxon>Tracheophyta</taxon>
        <taxon>Spermatophyta</taxon>
        <taxon>Magnoliopsida</taxon>
        <taxon>eudicotyledons</taxon>
        <taxon>Gunneridae</taxon>
        <taxon>Pentapetalae</taxon>
        <taxon>asterids</taxon>
        <taxon>lamiids</taxon>
        <taxon>Solanales</taxon>
        <taxon>Solanaceae</taxon>
        <taxon>Solanoideae</taxon>
        <taxon>Solaneae</taxon>
        <taxon>Solanum</taxon>
        <taxon>Solanum subgen. Lycopersicon</taxon>
    </lineage>
</organism>
<evidence type="ECO:0000313" key="1">
    <source>
        <dbReference type="EnsemblPlants" id="Solyc07g051845.1.1"/>
    </source>
</evidence>
<proteinExistence type="predicted"/>
<protein>
    <submittedName>
        <fullName evidence="1">Uncharacterized protein</fullName>
    </submittedName>
</protein>
<accession>A0A3Q7I7U6</accession>
<reference evidence="1" key="2">
    <citation type="submission" date="2019-01" db="UniProtKB">
        <authorList>
            <consortium name="EnsemblPlants"/>
        </authorList>
    </citation>
    <scope>IDENTIFICATION</scope>
    <source>
        <strain evidence="1">cv. Heinz 1706</strain>
    </source>
</reference>
<dbReference type="InParanoid" id="A0A3Q7I7U6"/>
<name>A0A3Q7I7U6_SOLLC</name>
<dbReference type="Gramene" id="Solyc07g051845.1.1">
    <property type="protein sequence ID" value="Solyc07g051845.1.1"/>
    <property type="gene ID" value="Solyc07g051845.1"/>
</dbReference>
<evidence type="ECO:0000313" key="2">
    <source>
        <dbReference type="Proteomes" id="UP000004994"/>
    </source>
</evidence>
<dbReference type="AlphaFoldDB" id="A0A3Q7I7U6"/>
<keyword evidence="2" id="KW-1185">Reference proteome</keyword>
<dbReference type="Proteomes" id="UP000004994">
    <property type="component" value="Chromosome 7"/>
</dbReference>
<dbReference type="EnsemblPlants" id="Solyc07g051845.1.1">
    <property type="protein sequence ID" value="Solyc07g051845.1.1"/>
    <property type="gene ID" value="Solyc07g051845.1"/>
</dbReference>
<sequence>MYVLTSLTLNRADIQLIPEFELRSRNWLAISISVLDFSGLMVVSQSYAGGIEKNSCLVNLRGDFNSKFQRFSKKVSISCLADNLRVWKKSDFGDFCEGLDLKLVSWRVGVEFDDF</sequence>
<reference evidence="1" key="1">
    <citation type="journal article" date="2012" name="Nature">
        <title>The tomato genome sequence provides insights into fleshy fruit evolution.</title>
        <authorList>
            <consortium name="Tomato Genome Consortium"/>
        </authorList>
    </citation>
    <scope>NUCLEOTIDE SEQUENCE [LARGE SCALE GENOMIC DNA]</scope>
    <source>
        <strain evidence="1">cv. Heinz 1706</strain>
    </source>
</reference>